<feature type="transmembrane region" description="Helical" evidence="1">
    <location>
        <begin position="442"/>
        <end position="460"/>
    </location>
</feature>
<feature type="transmembrane region" description="Helical" evidence="1">
    <location>
        <begin position="363"/>
        <end position="380"/>
    </location>
</feature>
<keyword evidence="1" id="KW-0472">Membrane</keyword>
<feature type="transmembrane region" description="Helical" evidence="1">
    <location>
        <begin position="892"/>
        <end position="913"/>
    </location>
</feature>
<dbReference type="Pfam" id="PF09586">
    <property type="entry name" value="YfhO"/>
    <property type="match status" value="1"/>
</dbReference>
<keyword evidence="1" id="KW-1133">Transmembrane helix</keyword>
<evidence type="ECO:0000256" key="1">
    <source>
        <dbReference type="SAM" id="Phobius"/>
    </source>
</evidence>
<dbReference type="PANTHER" id="PTHR38454">
    <property type="entry name" value="INTEGRAL MEMBRANE PROTEIN-RELATED"/>
    <property type="match status" value="1"/>
</dbReference>
<evidence type="ECO:0000313" key="2">
    <source>
        <dbReference type="EMBL" id="VYT10464.1"/>
    </source>
</evidence>
<feature type="transmembrane region" description="Helical" evidence="1">
    <location>
        <begin position="392"/>
        <end position="410"/>
    </location>
</feature>
<reference evidence="2" key="1">
    <citation type="submission" date="2019-11" db="EMBL/GenBank/DDBJ databases">
        <authorList>
            <person name="Feng L."/>
        </authorList>
    </citation>
    <scope>NUCLEOTIDE SEQUENCE</scope>
    <source>
        <strain evidence="2">BgluceraseaLFYP119</strain>
    </source>
</reference>
<feature type="transmembrane region" description="Helical" evidence="1">
    <location>
        <begin position="117"/>
        <end position="135"/>
    </location>
</feature>
<sequence>MKIKKEIFREKKFDYYLFYTLIFGGIALILYLQFYLNGKSLIWSHDGVPQHLNSLAYYGEYLRGILHSLFVEHKLEIPMWDMNIGYGSDILTTLHYYVIGDPLTLLSVFVPAEKTEYLYAFLVFFRIYLAGVAFSRFCFYHKNSKQATLLGSLVYIFAGWTIYASMKHPYFSNPMIYLPLILLGIDKIYRKEKPYVFIWSVTLAGISNFYFFYMLGIFMVLYAAFDYFVVFTKKEDRKPGAIIKWAGLFAGYSLIAVFMAAVILLPVVLPVFGTGRFQAENYVPLFYDRIYYEKYLSCLIGENMIQWGVAGYTAVAMTGVFVLFSKRKFNTALKWGFVLLNIFLLLPFAGHALNGFSYVSNRWIWAYGMMMAYIFVRVYPEIFRLNIKEKRRVLFMLLIYCGAALFPEVSRTERNMTAMILLVISTLAVLLYGSILQKKKSLCIMISGLLASGILFNIYYQYSYEKDYLSEFTDRGKALEKLESGTDLAVLDTDDPSVFRYDQLDALSYGNSSMHMGTNSTSYYFSLASSGIGEFFDEMYLNTPWEQQYENLDGRTILDRLASVKYFVVKNGEYRYLPYGYYWLNGSAEKEGRIYEAFESREALPLGYTYDSYIPRNVYEKLSVTEKQQALLQGVVLEDSNLPEAEPVFNDREIPYTVRKGRGCSVKDGKIRVTKEGAELVLNFDGLKNSETYLIVEGLDYDGLSPRETVSEKKWKKLSRYEKNKIIHQDSHWRYWKESQKASVTVSGRFPEKTIRIFTDKYNAYSGKHNFLCNTGYQKEERQSITLTFEKTGVYSFDDLRIVCQPMSRIDSQIENLKEEVLTDISMENNRIRGKVSLEKPKVLVLSIPYSDGFRAYVDGKEAEIKKANTMYMALELPKGEHEICLVYKTPFLISGLCLTLAGGICYICLVFVRKRKQKKKAEKK</sequence>
<accession>A0A6N2TWX8</accession>
<keyword evidence="1" id="KW-0812">Transmembrane</keyword>
<gene>
    <name evidence="2" type="ORF">BGLFYP119_01816</name>
</gene>
<organism evidence="2">
    <name type="scientific">Blautia glucerasea</name>
    <dbReference type="NCBI Taxonomy" id="536633"/>
    <lineage>
        <taxon>Bacteria</taxon>
        <taxon>Bacillati</taxon>
        <taxon>Bacillota</taxon>
        <taxon>Clostridia</taxon>
        <taxon>Lachnospirales</taxon>
        <taxon>Lachnospiraceae</taxon>
        <taxon>Blautia</taxon>
    </lineage>
</organism>
<proteinExistence type="predicted"/>
<protein>
    <submittedName>
        <fullName evidence="2">Bacterial membrane protein YfhO</fullName>
    </submittedName>
</protein>
<feature type="transmembrane region" description="Helical" evidence="1">
    <location>
        <begin position="210"/>
        <end position="230"/>
    </location>
</feature>
<feature type="transmembrane region" description="Helical" evidence="1">
    <location>
        <begin position="147"/>
        <end position="166"/>
    </location>
</feature>
<name>A0A6N2TWX8_9FIRM</name>
<feature type="transmembrane region" description="Helical" evidence="1">
    <location>
        <begin position="242"/>
        <end position="269"/>
    </location>
</feature>
<feature type="transmembrane region" description="Helical" evidence="1">
    <location>
        <begin position="304"/>
        <end position="324"/>
    </location>
</feature>
<dbReference type="RefSeq" id="WP_156354151.1">
    <property type="nucleotide sequence ID" value="NZ_CACRST010000017.1"/>
</dbReference>
<dbReference type="EMBL" id="CACRST010000017">
    <property type="protein sequence ID" value="VYT10464.1"/>
    <property type="molecule type" value="Genomic_DNA"/>
</dbReference>
<dbReference type="AlphaFoldDB" id="A0A6N2TWX8"/>
<feature type="transmembrane region" description="Helical" evidence="1">
    <location>
        <begin position="16"/>
        <end position="36"/>
    </location>
</feature>
<feature type="transmembrane region" description="Helical" evidence="1">
    <location>
        <begin position="416"/>
        <end position="435"/>
    </location>
</feature>
<dbReference type="PANTHER" id="PTHR38454:SF1">
    <property type="entry name" value="INTEGRAL MEMBRANE PROTEIN"/>
    <property type="match status" value="1"/>
</dbReference>
<dbReference type="InterPro" id="IPR018580">
    <property type="entry name" value="Uncharacterised_YfhO"/>
</dbReference>
<feature type="transmembrane region" description="Helical" evidence="1">
    <location>
        <begin position="336"/>
        <end position="357"/>
    </location>
</feature>